<feature type="compositionally biased region" description="Low complexity" evidence="1">
    <location>
        <begin position="395"/>
        <end position="415"/>
    </location>
</feature>
<gene>
    <name evidence="2" type="ORF">DIS24_g11090</name>
</gene>
<evidence type="ECO:0000313" key="2">
    <source>
        <dbReference type="EMBL" id="KAK0625584.1"/>
    </source>
</evidence>
<feature type="compositionally biased region" description="Basic residues" evidence="1">
    <location>
        <begin position="345"/>
        <end position="358"/>
    </location>
</feature>
<dbReference type="AlphaFoldDB" id="A0AA39X1I9"/>
<reference evidence="2" key="1">
    <citation type="submission" date="2023-06" db="EMBL/GenBank/DDBJ databases">
        <title>Multi-omics analyses reveal the molecular pathogenesis toolkit of Lasiodiplodia hormozganensis, a cross-kingdom pathogen.</title>
        <authorList>
            <person name="Felix C."/>
            <person name="Meneses R."/>
            <person name="Goncalves M.F.M."/>
            <person name="Tilleman L."/>
            <person name="Duarte A.S."/>
            <person name="Jorrin-Novo J.V."/>
            <person name="Van De Peer Y."/>
            <person name="Deforce D."/>
            <person name="Van Nieuwerburgh F."/>
            <person name="Esteves A.C."/>
            <person name="Alves A."/>
        </authorList>
    </citation>
    <scope>NUCLEOTIDE SEQUENCE</scope>
    <source>
        <strain evidence="2">CBS 339.90</strain>
    </source>
</reference>
<dbReference type="Proteomes" id="UP001175001">
    <property type="component" value="Unassembled WGS sequence"/>
</dbReference>
<protein>
    <submittedName>
        <fullName evidence="2">Uncharacterized protein</fullName>
    </submittedName>
</protein>
<comment type="caution">
    <text evidence="2">The sequence shown here is derived from an EMBL/GenBank/DDBJ whole genome shotgun (WGS) entry which is preliminary data.</text>
</comment>
<feature type="compositionally biased region" description="Low complexity" evidence="1">
    <location>
        <begin position="334"/>
        <end position="344"/>
    </location>
</feature>
<name>A0AA39X1I9_9PEZI</name>
<organism evidence="2 3">
    <name type="scientific">Lasiodiplodia hormozganensis</name>
    <dbReference type="NCBI Taxonomy" id="869390"/>
    <lineage>
        <taxon>Eukaryota</taxon>
        <taxon>Fungi</taxon>
        <taxon>Dikarya</taxon>
        <taxon>Ascomycota</taxon>
        <taxon>Pezizomycotina</taxon>
        <taxon>Dothideomycetes</taxon>
        <taxon>Dothideomycetes incertae sedis</taxon>
        <taxon>Botryosphaeriales</taxon>
        <taxon>Botryosphaeriaceae</taxon>
        <taxon>Lasiodiplodia</taxon>
    </lineage>
</organism>
<evidence type="ECO:0000256" key="1">
    <source>
        <dbReference type="SAM" id="MobiDB-lite"/>
    </source>
</evidence>
<keyword evidence="3" id="KW-1185">Reference proteome</keyword>
<feature type="region of interest" description="Disordered" evidence="1">
    <location>
        <begin position="194"/>
        <end position="229"/>
    </location>
</feature>
<proteinExistence type="predicted"/>
<accession>A0AA39X1I9</accession>
<feature type="region of interest" description="Disordered" evidence="1">
    <location>
        <begin position="294"/>
        <end position="376"/>
    </location>
</feature>
<feature type="region of interest" description="Disordered" evidence="1">
    <location>
        <begin position="68"/>
        <end position="87"/>
    </location>
</feature>
<feature type="compositionally biased region" description="Low complexity" evidence="1">
    <location>
        <begin position="194"/>
        <end position="206"/>
    </location>
</feature>
<feature type="region of interest" description="Disordered" evidence="1">
    <location>
        <begin position="97"/>
        <end position="125"/>
    </location>
</feature>
<dbReference type="EMBL" id="JAUJDW010000142">
    <property type="protein sequence ID" value="KAK0625584.1"/>
    <property type="molecule type" value="Genomic_DNA"/>
</dbReference>
<evidence type="ECO:0000313" key="3">
    <source>
        <dbReference type="Proteomes" id="UP001175001"/>
    </source>
</evidence>
<feature type="region of interest" description="Disordered" evidence="1">
    <location>
        <begin position="395"/>
        <end position="460"/>
    </location>
</feature>
<feature type="region of interest" description="Disordered" evidence="1">
    <location>
        <begin position="1"/>
        <end position="27"/>
    </location>
</feature>
<sequence length="460" mass="50787">MTKRPFVPDGFSALQPRRTPRQRRTEPTLFINHTISEDNSKETACSRLLALAPRNDLRDYKDKLHAREERIAPEDDDRSGSPIKEFERKNNLMGVVTKSRRNSISEESEASDEPAPVRSDSLDNISANIGTGAVNMASLTPEQQQQFHRQRSQMIVKRIAAHVSGNIPLQIQQMIRGGSIMQAWQMVVQQQQAQKQTNQHQQQGDQRGMSMGGGAVDRPAGIKGMNTMSGEGTTIQEMEQMQMRLQQQQAAAEQHGGAGHRAYMARLQRQQQILTQRQAQQQLQQQLNMINGNINPLSGALDSGYNRHQSQMNPPPPQPMLSSQAPHADGSQALSSSNLMNSHSLRPHRTLQHPRSQKPRTSTDPYGFPATHSAHSSISSASTYPAFYNGSNSSVVDSSVTNHSSVSESVGGMSSRTLPRPSAVVGTNLPPPPQSMMRHINSKVSSSSQKKHKSSASDYR</sequence>